<protein>
    <submittedName>
        <fullName evidence="2">Glucose-1-phosphate thymidylyltransferase</fullName>
    </submittedName>
</protein>
<dbReference type="AlphaFoldDB" id="A0A4Y3R3B0"/>
<evidence type="ECO:0000313" key="2">
    <source>
        <dbReference type="EMBL" id="GEB51994.1"/>
    </source>
</evidence>
<dbReference type="SUPFAM" id="SSF53448">
    <property type="entry name" value="Nucleotide-diphospho-sugar transferases"/>
    <property type="match status" value="1"/>
</dbReference>
<dbReference type="PANTHER" id="PTHR42883:SF2">
    <property type="entry name" value="THYMIDYLYLTRANSFERASE"/>
    <property type="match status" value="1"/>
</dbReference>
<dbReference type="Pfam" id="PF00483">
    <property type="entry name" value="NTP_transferase"/>
    <property type="match status" value="1"/>
</dbReference>
<dbReference type="InterPro" id="IPR005908">
    <property type="entry name" value="G1P_thy_trans_l"/>
</dbReference>
<dbReference type="GO" id="GO:0016740">
    <property type="term" value="F:transferase activity"/>
    <property type="evidence" value="ECO:0007669"/>
    <property type="project" value="UniProtKB-KW"/>
</dbReference>
<dbReference type="NCBIfam" id="TIGR01208">
    <property type="entry name" value="rmlA_long"/>
    <property type="match status" value="1"/>
</dbReference>
<dbReference type="InterPro" id="IPR029044">
    <property type="entry name" value="Nucleotide-diphossugar_trans"/>
</dbReference>
<evidence type="ECO:0000313" key="3">
    <source>
        <dbReference type="Proteomes" id="UP000319210"/>
    </source>
</evidence>
<gene>
    <name evidence="2" type="ORF">SCA03_45450</name>
</gene>
<reference evidence="2 3" key="1">
    <citation type="submission" date="2019-06" db="EMBL/GenBank/DDBJ databases">
        <title>Whole genome shotgun sequence of Streptomyces cacaoi subsp. cacaoi NBRC 12748.</title>
        <authorList>
            <person name="Hosoyama A."/>
            <person name="Uohara A."/>
            <person name="Ohji S."/>
            <person name="Ichikawa N."/>
        </authorList>
    </citation>
    <scope>NUCLEOTIDE SEQUENCE [LARGE SCALE GENOMIC DNA]</scope>
    <source>
        <strain evidence="2 3">NBRC 12748</strain>
    </source>
</reference>
<organism evidence="2 3">
    <name type="scientific">Streptomyces cacaoi</name>
    <dbReference type="NCBI Taxonomy" id="1898"/>
    <lineage>
        <taxon>Bacteria</taxon>
        <taxon>Bacillati</taxon>
        <taxon>Actinomycetota</taxon>
        <taxon>Actinomycetes</taxon>
        <taxon>Kitasatosporales</taxon>
        <taxon>Streptomycetaceae</taxon>
        <taxon>Streptomyces</taxon>
    </lineage>
</organism>
<dbReference type="Gene3D" id="3.90.550.10">
    <property type="entry name" value="Spore Coat Polysaccharide Biosynthesis Protein SpsA, Chain A"/>
    <property type="match status" value="1"/>
</dbReference>
<dbReference type="EMBL" id="BJMM01000026">
    <property type="protein sequence ID" value="GEB51994.1"/>
    <property type="molecule type" value="Genomic_DNA"/>
</dbReference>
<dbReference type="Proteomes" id="UP000319210">
    <property type="component" value="Unassembled WGS sequence"/>
</dbReference>
<comment type="caution">
    <text evidence="2">The sequence shown here is derived from an EMBL/GenBank/DDBJ whole genome shotgun (WGS) entry which is preliminary data.</text>
</comment>
<accession>A0A4Y3R3B0</accession>
<name>A0A4Y3R3B0_STRCI</name>
<dbReference type="CDD" id="cd04189">
    <property type="entry name" value="G1P_TT_long"/>
    <property type="match status" value="1"/>
</dbReference>
<keyword evidence="3" id="KW-1185">Reference proteome</keyword>
<evidence type="ECO:0000259" key="1">
    <source>
        <dbReference type="Pfam" id="PF00483"/>
    </source>
</evidence>
<sequence>MRPGRAGVRTRAEGGDPVKALVLAGGTGSRLRPLTHTAAKQLVPVANKPVLFYGIEAIVEAGITDIGVVVGATGEEIRAALGDGSRFGARITYLPQDRPGGLAHAVLVARDWLGDDDFVMYLGDNFVIGGISACVRAFRTERPDAHILLTKVPDPSLFGVAELDADGSVVHLAEKPARPRSDLALVGVYLFGPAVHEAVAACTPSDRGELEITDAIQRLIDTGRDVRATTITGYWKDTGNVEDMLEVNRRVLEGLSPAVEGHVDDASELVGRVRVAAGARVERSRIVGPAVIGAGTVVRDAYIGPFTSVAEDCAVTGSEVAFSIVLRDSTIEHAGRLEGSLVGRSVRVAGTERAPRAHRLVLGDHSRVHLAT</sequence>
<feature type="domain" description="Nucleotidyl transferase" evidence="1">
    <location>
        <begin position="19"/>
        <end position="252"/>
    </location>
</feature>
<dbReference type="InterPro" id="IPR005835">
    <property type="entry name" value="NTP_transferase_dom"/>
</dbReference>
<proteinExistence type="predicted"/>
<keyword evidence="2" id="KW-0808">Transferase</keyword>
<dbReference type="PANTHER" id="PTHR42883">
    <property type="entry name" value="GLUCOSE-1-PHOSPHATE THYMIDYLTRANSFERASE"/>
    <property type="match status" value="1"/>
</dbReference>
<dbReference type="Gene3D" id="2.160.10.10">
    <property type="entry name" value="Hexapeptide repeat proteins"/>
    <property type="match status" value="1"/>
</dbReference>